<dbReference type="Pfam" id="PF05267">
    <property type="entry name" value="DUF725"/>
    <property type="match status" value="1"/>
</dbReference>
<evidence type="ECO:0000256" key="1">
    <source>
        <dbReference type="SAM" id="Coils"/>
    </source>
</evidence>
<sequence>MKTVIAIVFWATLTLASKSPRDVETEVLSYVENRISGVLRNPIYGRSGGGLACYDKYIPLINAATENSKKDTQICVDRASTQRNDELNKVQSQAAILNKQMEAVQDLLRDCSNQKDVLEYLNCIKDNSQVLQISMEQMTSSATTLSNGLTSAYINIDKAEDRCTKTVLDKVKADTDALTGALQSCLMNGFDNPEPTTTPDLGPSTSTPMTTSTELVTTTPPKF</sequence>
<feature type="signal peptide" evidence="3">
    <location>
        <begin position="1"/>
        <end position="16"/>
    </location>
</feature>
<dbReference type="InterPro" id="IPR007931">
    <property type="entry name" value="TsetseEP"/>
</dbReference>
<feature type="coiled-coil region" evidence="1">
    <location>
        <begin position="87"/>
        <end position="114"/>
    </location>
</feature>
<feature type="domain" description="Protein TsetseEP" evidence="4">
    <location>
        <begin position="52"/>
        <end position="165"/>
    </location>
</feature>
<protein>
    <submittedName>
        <fullName evidence="5">Putative secreted protein</fullName>
    </submittedName>
</protein>
<evidence type="ECO:0000259" key="4">
    <source>
        <dbReference type="Pfam" id="PF05267"/>
    </source>
</evidence>
<feature type="chain" id="PRO_5012544075" evidence="3">
    <location>
        <begin position="17"/>
        <end position="223"/>
    </location>
</feature>
<organism evidence="5">
    <name type="scientific">Haematobia irritans</name>
    <name type="common">Horn fly</name>
    <name type="synonym">Conops irritans</name>
    <dbReference type="NCBI Taxonomy" id="7368"/>
    <lineage>
        <taxon>Eukaryota</taxon>
        <taxon>Metazoa</taxon>
        <taxon>Ecdysozoa</taxon>
        <taxon>Arthropoda</taxon>
        <taxon>Hexapoda</taxon>
        <taxon>Insecta</taxon>
        <taxon>Pterygota</taxon>
        <taxon>Neoptera</taxon>
        <taxon>Endopterygota</taxon>
        <taxon>Diptera</taxon>
        <taxon>Brachycera</taxon>
        <taxon>Muscomorpha</taxon>
        <taxon>Muscoidea</taxon>
        <taxon>Muscidae</taxon>
        <taxon>Haematobia</taxon>
    </lineage>
</organism>
<evidence type="ECO:0000256" key="3">
    <source>
        <dbReference type="SAM" id="SignalP"/>
    </source>
</evidence>
<reference evidence="5" key="1">
    <citation type="submission" date="2017-01" db="EMBL/GenBank/DDBJ databases">
        <title>An insight into the sialome and mialome of the horn fly, Haematobia irritans.</title>
        <authorList>
            <person name="Breijo M."/>
            <person name="Boiani M."/>
            <person name="Ures X."/>
            <person name="Rocha S."/>
            <person name="Sequeira M."/>
            <person name="Ribeiro J.M."/>
        </authorList>
    </citation>
    <scope>NUCLEOTIDE SEQUENCE</scope>
</reference>
<dbReference type="EMBL" id="GFDG01002952">
    <property type="protein sequence ID" value="JAV15847.1"/>
    <property type="molecule type" value="Transcribed_RNA"/>
</dbReference>
<accession>A0A1L8EAS5</accession>
<keyword evidence="1" id="KW-0175">Coiled coil</keyword>
<name>A0A1L8EAS5_HAEIR</name>
<evidence type="ECO:0000256" key="2">
    <source>
        <dbReference type="SAM" id="MobiDB-lite"/>
    </source>
</evidence>
<evidence type="ECO:0000313" key="5">
    <source>
        <dbReference type="EMBL" id="JAV15847.1"/>
    </source>
</evidence>
<proteinExistence type="predicted"/>
<keyword evidence="3" id="KW-0732">Signal</keyword>
<dbReference type="AlphaFoldDB" id="A0A1L8EAS5"/>
<feature type="region of interest" description="Disordered" evidence="2">
    <location>
        <begin position="190"/>
        <end position="223"/>
    </location>
</feature>
<feature type="compositionally biased region" description="Low complexity" evidence="2">
    <location>
        <begin position="203"/>
        <end position="223"/>
    </location>
</feature>